<feature type="transmembrane region" description="Helical" evidence="1">
    <location>
        <begin position="15"/>
        <end position="38"/>
    </location>
</feature>
<keyword evidence="1" id="KW-1133">Transmembrane helix</keyword>
<keyword evidence="1" id="KW-0472">Membrane</keyword>
<organism evidence="2 3">
    <name type="scientific">Candidatus Nitrospira kreftii</name>
    <dbReference type="NCBI Taxonomy" id="2652173"/>
    <lineage>
        <taxon>Bacteria</taxon>
        <taxon>Pseudomonadati</taxon>
        <taxon>Nitrospirota</taxon>
        <taxon>Nitrospiria</taxon>
        <taxon>Nitrospirales</taxon>
        <taxon>Nitrospiraceae</taxon>
        <taxon>Nitrospira</taxon>
    </lineage>
</organism>
<sequence length="105" mass="11888">MEPTYWQSIRIGWTILWRGVGSVVLLLTLVNALIIMTLPELARTSPSWGAVLFPFVLTAVLGAFGIMPWLVRHLCTTSYPGFRLRLVHEAYSSSLDRRAMEHHPP</sequence>
<evidence type="ECO:0000313" key="3">
    <source>
        <dbReference type="Proteomes" id="UP000593737"/>
    </source>
</evidence>
<reference evidence="2 3" key="1">
    <citation type="journal article" date="2020" name="ISME J.">
        <title>Enrichment and physiological characterization of a novel comammox Nitrospira indicates ammonium inhibition of complete nitrification.</title>
        <authorList>
            <person name="Sakoula D."/>
            <person name="Koch H."/>
            <person name="Frank J."/>
            <person name="Jetten M.S.M."/>
            <person name="van Kessel M.A.H.J."/>
            <person name="Lucker S."/>
        </authorList>
    </citation>
    <scope>NUCLEOTIDE SEQUENCE [LARGE SCALE GENOMIC DNA]</scope>
    <source>
        <strain evidence="2">Comreactor17</strain>
    </source>
</reference>
<name>A0A7S8IYV6_9BACT</name>
<gene>
    <name evidence="2" type="ORF">Nkreftii_002231</name>
</gene>
<dbReference type="EMBL" id="CP047423">
    <property type="protein sequence ID" value="QPD04457.1"/>
    <property type="molecule type" value="Genomic_DNA"/>
</dbReference>
<evidence type="ECO:0000313" key="2">
    <source>
        <dbReference type="EMBL" id="QPD04457.1"/>
    </source>
</evidence>
<dbReference type="KEGG" id="nkf:Nkreftii_002231"/>
<dbReference type="Proteomes" id="UP000593737">
    <property type="component" value="Chromosome"/>
</dbReference>
<protein>
    <submittedName>
        <fullName evidence="2">Uncharacterized protein</fullName>
    </submittedName>
</protein>
<accession>A0A7S8IYV6</accession>
<proteinExistence type="predicted"/>
<dbReference type="AlphaFoldDB" id="A0A7S8IYV6"/>
<feature type="transmembrane region" description="Helical" evidence="1">
    <location>
        <begin position="50"/>
        <end position="71"/>
    </location>
</feature>
<keyword evidence="1" id="KW-0812">Transmembrane</keyword>
<evidence type="ECO:0000256" key="1">
    <source>
        <dbReference type="SAM" id="Phobius"/>
    </source>
</evidence>